<evidence type="ECO:0000313" key="1">
    <source>
        <dbReference type="EMBL" id="NOD32842.1"/>
    </source>
</evidence>
<dbReference type="AlphaFoldDB" id="A0AA90ZFW9"/>
<reference evidence="2 4" key="1">
    <citation type="submission" date="2019-12" db="EMBL/GenBank/DDBJ databases">
        <title>Ruegeria JWLKs population differentiation of coral mucus and skeleton niches.</title>
        <authorList>
            <person name="Luo D."/>
        </authorList>
    </citation>
    <scope>NUCLEOTIDE SEQUENCE</scope>
    <source>
        <strain evidence="2">HKCCD6181</strain>
        <strain evidence="1 4">HKCCD6238</strain>
    </source>
</reference>
<evidence type="ECO:0000313" key="4">
    <source>
        <dbReference type="Proteomes" id="UP000599383"/>
    </source>
</evidence>
<dbReference type="EMBL" id="WVQY01000017">
    <property type="protein sequence ID" value="NOD32842.1"/>
    <property type="molecule type" value="Genomic_DNA"/>
</dbReference>
<dbReference type="Proteomes" id="UP000597886">
    <property type="component" value="Unassembled WGS sequence"/>
</dbReference>
<comment type="caution">
    <text evidence="2">The sequence shown here is derived from an EMBL/GenBank/DDBJ whole genome shotgun (WGS) entry which is preliminary data.</text>
</comment>
<keyword evidence="4" id="KW-1185">Reference proteome</keyword>
<gene>
    <name evidence="1" type="ORF">GS617_21470</name>
    <name evidence="2" type="ORF">GS634_10085</name>
</gene>
<organism evidence="2 3">
    <name type="scientific">Ruegeria atlantica</name>
    <dbReference type="NCBI Taxonomy" id="81569"/>
    <lineage>
        <taxon>Bacteria</taxon>
        <taxon>Pseudomonadati</taxon>
        <taxon>Pseudomonadota</taxon>
        <taxon>Alphaproteobacteria</taxon>
        <taxon>Rhodobacterales</taxon>
        <taxon>Roseobacteraceae</taxon>
        <taxon>Ruegeria</taxon>
    </lineage>
</organism>
<evidence type="ECO:0000313" key="2">
    <source>
        <dbReference type="EMBL" id="NOE18464.1"/>
    </source>
</evidence>
<accession>A0AA90ZFW9</accession>
<dbReference type="Proteomes" id="UP000599383">
    <property type="component" value="Unassembled WGS sequence"/>
</dbReference>
<protein>
    <submittedName>
        <fullName evidence="2">Excinuclease ABC subunit A</fullName>
    </submittedName>
</protein>
<sequence length="89" mass="9973">MQPVFVKSKAGNCPPGLAKKAVPCVPPGQAKRYRVGDFIYNGYVRIDNPSRYGLRRNGYYVRAGDYVYQVNRETHEVLNLIGAVVDVLN</sequence>
<evidence type="ECO:0000313" key="3">
    <source>
        <dbReference type="Proteomes" id="UP000597886"/>
    </source>
</evidence>
<dbReference type="EMBL" id="WVRA01000003">
    <property type="protein sequence ID" value="NOE18464.1"/>
    <property type="molecule type" value="Genomic_DNA"/>
</dbReference>
<name>A0AA90ZFW9_9RHOB</name>
<proteinExistence type="predicted"/>